<dbReference type="Proteomes" id="UP000051643">
    <property type="component" value="Unassembled WGS sequence"/>
</dbReference>
<dbReference type="AlphaFoldDB" id="A0A0Q9Z482"/>
<evidence type="ECO:0000313" key="3">
    <source>
        <dbReference type="Proteomes" id="UP000051643"/>
    </source>
</evidence>
<dbReference type="Gene3D" id="3.30.70.100">
    <property type="match status" value="1"/>
</dbReference>
<proteinExistence type="predicted"/>
<dbReference type="EMBL" id="LKTP01000035">
    <property type="protein sequence ID" value="KRG27660.1"/>
    <property type="molecule type" value="Genomic_DNA"/>
</dbReference>
<dbReference type="GO" id="GO:0046872">
    <property type="term" value="F:metal ion binding"/>
    <property type="evidence" value="ECO:0007669"/>
    <property type="project" value="InterPro"/>
</dbReference>
<protein>
    <submittedName>
        <fullName evidence="2">Heavy metal transporter</fullName>
    </submittedName>
</protein>
<dbReference type="OrthoDB" id="5513217at2"/>
<keyword evidence="3" id="KW-1185">Reference proteome</keyword>
<feature type="domain" description="HMA" evidence="1">
    <location>
        <begin position="23"/>
        <end position="90"/>
    </location>
</feature>
<sequence>MKRIALIIVVTVFGIISSNAQITKVDQEVFGMDCAPCAYGLERGLKKMDGIEKVQVSLNEGKAYLDLTANNNLSLKQIQEEVKVNGFSAKNAEIVIKGNFVEQDGTYAIQTGKETFKIAEATSTNLRSRLKPGVLTVKGIVQDEEDGELTTKWEIELTEIL</sequence>
<accession>A0A0Q9Z482</accession>
<dbReference type="InterPro" id="IPR036163">
    <property type="entry name" value="HMA_dom_sf"/>
</dbReference>
<dbReference type="Pfam" id="PF00403">
    <property type="entry name" value="HMA"/>
    <property type="match status" value="1"/>
</dbReference>
<dbReference type="CDD" id="cd00371">
    <property type="entry name" value="HMA"/>
    <property type="match status" value="1"/>
</dbReference>
<comment type="caution">
    <text evidence="2">The sequence shown here is derived from an EMBL/GenBank/DDBJ whole genome shotgun (WGS) entry which is preliminary data.</text>
</comment>
<dbReference type="SUPFAM" id="SSF55008">
    <property type="entry name" value="HMA, heavy metal-associated domain"/>
    <property type="match status" value="1"/>
</dbReference>
<reference evidence="2" key="1">
    <citation type="submission" date="2015-10" db="EMBL/GenBank/DDBJ databases">
        <title>Draft genome sequence of Salegentibacter mishustinae KCTC 12263.</title>
        <authorList>
            <person name="Lin W."/>
            <person name="Zheng Q."/>
        </authorList>
    </citation>
    <scope>NUCLEOTIDE SEQUENCE [LARGE SCALE GENOMIC DNA]</scope>
    <source>
        <strain evidence="2">KCTC 12263</strain>
    </source>
</reference>
<dbReference type="RefSeq" id="WP_041579141.1">
    <property type="nucleotide sequence ID" value="NZ_BMWR01000005.1"/>
</dbReference>
<dbReference type="InterPro" id="IPR006121">
    <property type="entry name" value="HMA_dom"/>
</dbReference>
<organism evidence="2 3">
    <name type="scientific">Salegentibacter mishustinae</name>
    <dbReference type="NCBI Taxonomy" id="270918"/>
    <lineage>
        <taxon>Bacteria</taxon>
        <taxon>Pseudomonadati</taxon>
        <taxon>Bacteroidota</taxon>
        <taxon>Flavobacteriia</taxon>
        <taxon>Flavobacteriales</taxon>
        <taxon>Flavobacteriaceae</taxon>
        <taxon>Salegentibacter</taxon>
    </lineage>
</organism>
<evidence type="ECO:0000259" key="1">
    <source>
        <dbReference type="PROSITE" id="PS50846"/>
    </source>
</evidence>
<dbReference type="STRING" id="270918.APR42_11375"/>
<dbReference type="PROSITE" id="PS50846">
    <property type="entry name" value="HMA_2"/>
    <property type="match status" value="1"/>
</dbReference>
<evidence type="ECO:0000313" key="2">
    <source>
        <dbReference type="EMBL" id="KRG27660.1"/>
    </source>
</evidence>
<name>A0A0Q9Z482_9FLAO</name>
<gene>
    <name evidence="2" type="ORF">APR42_11375</name>
</gene>